<sequence>MNLPTLDKTSVDNSSLHRYGAGDDLHEYLSSIYVIVTADIESARNEVISSEEDLVMYELNGQCEEMKHCTVIKATTLLKRRMTFNKNSTDDENSKRERQKKLLSEWLVWPSVPKEAIVKQLTKKEILKETKPDQKPPKHTRVPTHQKITAGPSRDSKAKTPSKQKAEPSSKSGGGEESGLICNKIDSKGKPIYTVISSGMKKTPEEYDFTTIYTIEKRKLGTQCLIHWGPYIEPSWVAIHSVDSRAIAEFSKRKARAEKKGQPERGDAF</sequence>
<name>A0A395IL76_9HELO</name>
<reference evidence="2 3" key="1">
    <citation type="submission" date="2018-06" db="EMBL/GenBank/DDBJ databases">
        <title>Genome Sequence of the Brown Rot Fungal Pathogen Monilinia fructigena.</title>
        <authorList>
            <person name="Landi L."/>
            <person name="De Miccolis Angelini R.M."/>
            <person name="Pollastro S."/>
            <person name="Abate D."/>
            <person name="Faretra F."/>
            <person name="Romanazzi G."/>
        </authorList>
    </citation>
    <scope>NUCLEOTIDE SEQUENCE [LARGE SCALE GENOMIC DNA]</scope>
    <source>
        <strain evidence="2 3">Mfrg269</strain>
    </source>
</reference>
<organism evidence="2 3">
    <name type="scientific">Monilinia fructigena</name>
    <dbReference type="NCBI Taxonomy" id="38457"/>
    <lineage>
        <taxon>Eukaryota</taxon>
        <taxon>Fungi</taxon>
        <taxon>Dikarya</taxon>
        <taxon>Ascomycota</taxon>
        <taxon>Pezizomycotina</taxon>
        <taxon>Leotiomycetes</taxon>
        <taxon>Helotiales</taxon>
        <taxon>Sclerotiniaceae</taxon>
        <taxon>Monilinia</taxon>
    </lineage>
</organism>
<dbReference type="OrthoDB" id="3491685at2759"/>
<feature type="compositionally biased region" description="Basic and acidic residues" evidence="1">
    <location>
        <begin position="127"/>
        <end position="136"/>
    </location>
</feature>
<accession>A0A395IL76</accession>
<proteinExistence type="predicted"/>
<feature type="compositionally biased region" description="Basic and acidic residues" evidence="1">
    <location>
        <begin position="154"/>
        <end position="168"/>
    </location>
</feature>
<keyword evidence="3" id="KW-1185">Reference proteome</keyword>
<dbReference type="Proteomes" id="UP000249056">
    <property type="component" value="Unassembled WGS sequence"/>
</dbReference>
<evidence type="ECO:0000256" key="1">
    <source>
        <dbReference type="SAM" id="MobiDB-lite"/>
    </source>
</evidence>
<evidence type="ECO:0008006" key="4">
    <source>
        <dbReference type="Google" id="ProtNLM"/>
    </source>
</evidence>
<evidence type="ECO:0000313" key="2">
    <source>
        <dbReference type="EMBL" id="RAL60614.1"/>
    </source>
</evidence>
<protein>
    <recommendedName>
        <fullName evidence="4">Chromo domain-containing protein</fullName>
    </recommendedName>
</protein>
<evidence type="ECO:0000313" key="3">
    <source>
        <dbReference type="Proteomes" id="UP000249056"/>
    </source>
</evidence>
<dbReference type="AlphaFoldDB" id="A0A395IL76"/>
<gene>
    <name evidence="2" type="ORF">DID88_009932</name>
</gene>
<comment type="caution">
    <text evidence="2">The sequence shown here is derived from an EMBL/GenBank/DDBJ whole genome shotgun (WGS) entry which is preliminary data.</text>
</comment>
<feature type="region of interest" description="Disordered" evidence="1">
    <location>
        <begin position="127"/>
        <end position="183"/>
    </location>
</feature>
<dbReference type="EMBL" id="QKRW01000038">
    <property type="protein sequence ID" value="RAL60614.1"/>
    <property type="molecule type" value="Genomic_DNA"/>
</dbReference>